<dbReference type="STRING" id="3760.A0A251P3W0"/>
<gene>
    <name evidence="2" type="ORF">PRUPE_6G353700</name>
</gene>
<feature type="region of interest" description="Disordered" evidence="1">
    <location>
        <begin position="1"/>
        <end position="38"/>
    </location>
</feature>
<evidence type="ECO:0000256" key="1">
    <source>
        <dbReference type="SAM" id="MobiDB-lite"/>
    </source>
</evidence>
<dbReference type="AlphaFoldDB" id="A0A251P3W0"/>
<protein>
    <submittedName>
        <fullName evidence="2">Uncharacterized protein</fullName>
    </submittedName>
</protein>
<proteinExistence type="predicted"/>
<accession>A0A251P3W0</accession>
<dbReference type="EMBL" id="CM007656">
    <property type="protein sequence ID" value="ONI05055.1"/>
    <property type="molecule type" value="Genomic_DNA"/>
</dbReference>
<organism evidence="2 3">
    <name type="scientific">Prunus persica</name>
    <name type="common">Peach</name>
    <name type="synonym">Amygdalus persica</name>
    <dbReference type="NCBI Taxonomy" id="3760"/>
    <lineage>
        <taxon>Eukaryota</taxon>
        <taxon>Viridiplantae</taxon>
        <taxon>Streptophyta</taxon>
        <taxon>Embryophyta</taxon>
        <taxon>Tracheophyta</taxon>
        <taxon>Spermatophyta</taxon>
        <taxon>Magnoliopsida</taxon>
        <taxon>eudicotyledons</taxon>
        <taxon>Gunneridae</taxon>
        <taxon>Pentapetalae</taxon>
        <taxon>rosids</taxon>
        <taxon>fabids</taxon>
        <taxon>Rosales</taxon>
        <taxon>Rosaceae</taxon>
        <taxon>Amygdaloideae</taxon>
        <taxon>Amygdaleae</taxon>
        <taxon>Prunus</taxon>
    </lineage>
</organism>
<sequence length="57" mass="6426">MNLYDSNPFADDEVNPFANPGSVPPANSRLSPLPREPYDRNATIDIPLDWIRLQSNN</sequence>
<dbReference type="Gramene" id="ONI05055">
    <property type="protein sequence ID" value="ONI05055"/>
    <property type="gene ID" value="PRUPE_6G353700"/>
</dbReference>
<keyword evidence="3" id="KW-1185">Reference proteome</keyword>
<evidence type="ECO:0000313" key="3">
    <source>
        <dbReference type="Proteomes" id="UP000006882"/>
    </source>
</evidence>
<evidence type="ECO:0000313" key="2">
    <source>
        <dbReference type="EMBL" id="ONI05055.1"/>
    </source>
</evidence>
<dbReference type="Proteomes" id="UP000006882">
    <property type="component" value="Chromosome G6"/>
</dbReference>
<reference evidence="2 3" key="1">
    <citation type="journal article" date="2013" name="Nat. Genet.">
        <title>The high-quality draft genome of peach (Prunus persica) identifies unique patterns of genetic diversity, domestication and genome evolution.</title>
        <authorList>
            <consortium name="International Peach Genome Initiative"/>
            <person name="Verde I."/>
            <person name="Abbott A.G."/>
            <person name="Scalabrin S."/>
            <person name="Jung S."/>
            <person name="Shu S."/>
            <person name="Marroni F."/>
            <person name="Zhebentyayeva T."/>
            <person name="Dettori M.T."/>
            <person name="Grimwood J."/>
            <person name="Cattonaro F."/>
            <person name="Zuccolo A."/>
            <person name="Rossini L."/>
            <person name="Jenkins J."/>
            <person name="Vendramin E."/>
            <person name="Meisel L.A."/>
            <person name="Decroocq V."/>
            <person name="Sosinski B."/>
            <person name="Prochnik S."/>
            <person name="Mitros T."/>
            <person name="Policriti A."/>
            <person name="Cipriani G."/>
            <person name="Dondini L."/>
            <person name="Ficklin S."/>
            <person name="Goodstein D.M."/>
            <person name="Xuan P."/>
            <person name="Del Fabbro C."/>
            <person name="Aramini V."/>
            <person name="Copetti D."/>
            <person name="Gonzalez S."/>
            <person name="Horner D.S."/>
            <person name="Falchi R."/>
            <person name="Lucas S."/>
            <person name="Mica E."/>
            <person name="Maldonado J."/>
            <person name="Lazzari B."/>
            <person name="Bielenberg D."/>
            <person name="Pirona R."/>
            <person name="Miculan M."/>
            <person name="Barakat A."/>
            <person name="Testolin R."/>
            <person name="Stella A."/>
            <person name="Tartarini S."/>
            <person name="Tonutti P."/>
            <person name="Arus P."/>
            <person name="Orellana A."/>
            <person name="Wells C."/>
            <person name="Main D."/>
            <person name="Vizzotto G."/>
            <person name="Silva H."/>
            <person name="Salamini F."/>
            <person name="Schmutz J."/>
            <person name="Morgante M."/>
            <person name="Rokhsar D.S."/>
        </authorList>
    </citation>
    <scope>NUCLEOTIDE SEQUENCE [LARGE SCALE GENOMIC DNA]</scope>
    <source>
        <strain evidence="3">cv. Nemared</strain>
    </source>
</reference>
<name>A0A251P3W0_PRUPE</name>